<evidence type="ECO:0000313" key="4">
    <source>
        <dbReference type="EMBL" id="PKD43790.1"/>
    </source>
</evidence>
<dbReference type="OrthoDB" id="1807857at2"/>
<dbReference type="Proteomes" id="UP000233398">
    <property type="component" value="Unassembled WGS sequence"/>
</dbReference>
<dbReference type="InterPro" id="IPR036390">
    <property type="entry name" value="WH_DNA-bd_sf"/>
</dbReference>
<dbReference type="InterPro" id="IPR052362">
    <property type="entry name" value="HTH-GbsR_regulator"/>
</dbReference>
<dbReference type="SUPFAM" id="SSF46785">
    <property type="entry name" value="Winged helix' DNA-binding domain"/>
    <property type="match status" value="1"/>
</dbReference>
<comment type="caution">
    <text evidence="4">The sequence shown here is derived from an EMBL/GenBank/DDBJ whole genome shotgun (WGS) entry which is preliminary data.</text>
</comment>
<accession>A0A2N0VHY0</accession>
<keyword evidence="5" id="KW-1185">Reference proteome</keyword>
<name>A0A2N0VHY0_9BACT</name>
<evidence type="ECO:0000256" key="1">
    <source>
        <dbReference type="ARBA" id="ARBA00023015"/>
    </source>
</evidence>
<evidence type="ECO:0000256" key="3">
    <source>
        <dbReference type="ARBA" id="ARBA00023163"/>
    </source>
</evidence>
<dbReference type="Gene3D" id="1.10.10.10">
    <property type="entry name" value="Winged helix-like DNA-binding domain superfamily/Winged helix DNA-binding domain"/>
    <property type="match status" value="1"/>
</dbReference>
<evidence type="ECO:0008006" key="6">
    <source>
        <dbReference type="Google" id="ProtNLM"/>
    </source>
</evidence>
<evidence type="ECO:0000313" key="5">
    <source>
        <dbReference type="Proteomes" id="UP000233398"/>
    </source>
</evidence>
<dbReference type="PANTHER" id="PTHR38465">
    <property type="entry name" value="HTH-TYPE TRANSCRIPTIONAL REGULATOR MJ1563-RELATED"/>
    <property type="match status" value="1"/>
</dbReference>
<keyword evidence="3" id="KW-0804">Transcription</keyword>
<protein>
    <recommendedName>
        <fullName evidence="6">Transcriptional regulator</fullName>
    </recommendedName>
</protein>
<dbReference type="EMBL" id="PISP01000002">
    <property type="protein sequence ID" value="PKD43790.1"/>
    <property type="molecule type" value="Genomic_DNA"/>
</dbReference>
<proteinExistence type="predicted"/>
<keyword evidence="1" id="KW-0805">Transcription regulation</keyword>
<dbReference type="PANTHER" id="PTHR38465:SF2">
    <property type="entry name" value="HTH-TYPE TRANSCRIPTIONAL REGULATOR MMPR5"/>
    <property type="match status" value="1"/>
</dbReference>
<sequence length="165" mass="19051">MDNEKLMYIEECGLLFDKLGLTRMAGRAFGYLVVCDEDHVSFDQIREALKASKGSISGTMKQLVQTGMAEALSLPGDRKTYYRISKVKIGDLIRQRIGQFTELAEILQKGDDLKERDDDTSDWLTEASIFHYWIGDQLDGIIKQWENDKQKIIHQYNENRKEHST</sequence>
<dbReference type="AlphaFoldDB" id="A0A2N0VHY0"/>
<dbReference type="InterPro" id="IPR036388">
    <property type="entry name" value="WH-like_DNA-bd_sf"/>
</dbReference>
<reference evidence="4 5" key="1">
    <citation type="submission" date="2017-11" db="EMBL/GenBank/DDBJ databases">
        <title>Rhodohalobacter 15182 sp. nov., isolated from a salt lake.</title>
        <authorList>
            <person name="Han S."/>
        </authorList>
    </citation>
    <scope>NUCLEOTIDE SEQUENCE [LARGE SCALE GENOMIC DNA]</scope>
    <source>
        <strain evidence="4 5">15182</strain>
    </source>
</reference>
<organism evidence="4 5">
    <name type="scientific">Rhodohalobacter barkolensis</name>
    <dbReference type="NCBI Taxonomy" id="2053187"/>
    <lineage>
        <taxon>Bacteria</taxon>
        <taxon>Pseudomonadati</taxon>
        <taxon>Balneolota</taxon>
        <taxon>Balneolia</taxon>
        <taxon>Balneolales</taxon>
        <taxon>Balneolaceae</taxon>
        <taxon>Rhodohalobacter</taxon>
    </lineage>
</organism>
<gene>
    <name evidence="4" type="ORF">CWD77_09530</name>
</gene>
<evidence type="ECO:0000256" key="2">
    <source>
        <dbReference type="ARBA" id="ARBA00023125"/>
    </source>
</evidence>
<dbReference type="GO" id="GO:0003677">
    <property type="term" value="F:DNA binding"/>
    <property type="evidence" value="ECO:0007669"/>
    <property type="project" value="UniProtKB-KW"/>
</dbReference>
<dbReference type="RefSeq" id="WP_101073329.1">
    <property type="nucleotide sequence ID" value="NZ_PISP01000002.1"/>
</dbReference>
<keyword evidence="2" id="KW-0238">DNA-binding</keyword>